<name>A0A0E9N925_SAICN</name>
<dbReference type="EMBL" id="BACD03000001">
    <property type="protein sequence ID" value="GAO45890.1"/>
    <property type="molecule type" value="Genomic_DNA"/>
</dbReference>
<reference evidence="1 2" key="2">
    <citation type="journal article" date="2014" name="J. Gen. Appl. Microbiol.">
        <title>The early diverging ascomycetous budding yeast Saitoella complicata has three histone deacetylases belonging to the Clr6, Hos2, and Rpd3 lineages.</title>
        <authorList>
            <person name="Nishida H."/>
            <person name="Matsumoto T."/>
            <person name="Kondo S."/>
            <person name="Hamamoto M."/>
            <person name="Yoshikawa H."/>
        </authorList>
    </citation>
    <scope>NUCLEOTIDE SEQUENCE [LARGE SCALE GENOMIC DNA]</scope>
    <source>
        <strain evidence="1 2">NRRL Y-17804</strain>
    </source>
</reference>
<reference evidence="1 2" key="3">
    <citation type="journal article" date="2015" name="Genome Announc.">
        <title>Draft Genome Sequence of the Archiascomycetous Yeast Saitoella complicata.</title>
        <authorList>
            <person name="Yamauchi K."/>
            <person name="Kondo S."/>
            <person name="Hamamoto M."/>
            <person name="Takahashi Y."/>
            <person name="Ogura Y."/>
            <person name="Hayashi T."/>
            <person name="Nishida H."/>
        </authorList>
    </citation>
    <scope>NUCLEOTIDE SEQUENCE [LARGE SCALE GENOMIC DNA]</scope>
    <source>
        <strain evidence="1 2">NRRL Y-17804</strain>
    </source>
</reference>
<keyword evidence="2" id="KW-1185">Reference proteome</keyword>
<accession>A0A0E9N925</accession>
<protein>
    <submittedName>
        <fullName evidence="1">Uncharacterized protein</fullName>
    </submittedName>
</protein>
<gene>
    <name evidence="1" type="ORF">G7K_0136-t1</name>
</gene>
<comment type="caution">
    <text evidence="1">The sequence shown here is derived from an EMBL/GenBank/DDBJ whole genome shotgun (WGS) entry which is preliminary data.</text>
</comment>
<evidence type="ECO:0000313" key="2">
    <source>
        <dbReference type="Proteomes" id="UP000033140"/>
    </source>
</evidence>
<dbReference type="AlphaFoldDB" id="A0A0E9N925"/>
<proteinExistence type="predicted"/>
<sequence>MRQLCVLARCGFEVRQARPRSRAQTHFVILEICFGSFVWDLVLLKKLHCSSEPLPLSTRATPPSSTKISAIRTVILFDHLKSISNIFQNNLRTITMSCVLAGAKSVSTCFKIIFGVYRRRADKLRYEVREYCDSNDRAVSFHYRDVALRCGDAVEAMAFGAAHGIPSGYSHLRPVRSSEDDSTLCSVADSTATSVLVSCANGHRVSEFELPGMRAEEYFDDETSGMTAYYSSRSTYSWNVAANDPRRALKSKPAQREDSAIPSHIVPPAIMYQAIGGQLGNPKRRGRMLLRHRGHYRSHSNLHKESVDSFDLMMKEKKKHERKPSTIMQGLKSAGHWLEYPLGEPEPEPSHLSLEIIDMTSRTYAEPSTTSDGVQCREYTESEVQWRKALYGQFPARESARTISTYPSMSTLRSEW</sequence>
<reference evidence="1 2" key="1">
    <citation type="journal article" date="2011" name="J. Gen. Appl. Microbiol.">
        <title>Draft genome sequencing of the enigmatic yeast Saitoella complicata.</title>
        <authorList>
            <person name="Nishida H."/>
            <person name="Hamamoto M."/>
            <person name="Sugiyama J."/>
        </authorList>
    </citation>
    <scope>NUCLEOTIDE SEQUENCE [LARGE SCALE GENOMIC DNA]</scope>
    <source>
        <strain evidence="1 2">NRRL Y-17804</strain>
    </source>
</reference>
<dbReference type="Proteomes" id="UP000033140">
    <property type="component" value="Unassembled WGS sequence"/>
</dbReference>
<evidence type="ECO:0000313" key="1">
    <source>
        <dbReference type="EMBL" id="GAO45890.1"/>
    </source>
</evidence>
<organism evidence="1 2">
    <name type="scientific">Saitoella complicata (strain BCRC 22490 / CBS 7301 / JCM 7358 / NBRC 10748 / NRRL Y-17804)</name>
    <dbReference type="NCBI Taxonomy" id="698492"/>
    <lineage>
        <taxon>Eukaryota</taxon>
        <taxon>Fungi</taxon>
        <taxon>Dikarya</taxon>
        <taxon>Ascomycota</taxon>
        <taxon>Taphrinomycotina</taxon>
        <taxon>Taphrinomycotina incertae sedis</taxon>
        <taxon>Saitoella</taxon>
    </lineage>
</organism>